<organism evidence="1">
    <name type="scientific">Brassica cretica</name>
    <name type="common">Mustard</name>
    <dbReference type="NCBI Taxonomy" id="69181"/>
    <lineage>
        <taxon>Eukaryota</taxon>
        <taxon>Viridiplantae</taxon>
        <taxon>Streptophyta</taxon>
        <taxon>Embryophyta</taxon>
        <taxon>Tracheophyta</taxon>
        <taxon>Spermatophyta</taxon>
        <taxon>Magnoliopsida</taxon>
        <taxon>eudicotyledons</taxon>
        <taxon>Gunneridae</taxon>
        <taxon>Pentapetalae</taxon>
        <taxon>rosids</taxon>
        <taxon>malvids</taxon>
        <taxon>Brassicales</taxon>
        <taxon>Brassicaceae</taxon>
        <taxon>Brassiceae</taxon>
        <taxon>Brassica</taxon>
    </lineage>
</organism>
<sequence>MLTFMNILKKFDKITGKQILPIYLKVVESSYFNSSDKIGVYFNTIPITLGLGIKINNEDSKLRTVSGRVFSCQGKNLKIKIPLTNPSRTFSAISYLIKEDLINQSSSKKCGPDGVKKLRISKKKLSHAEKMIKGALTELYKG</sequence>
<dbReference type="PANTHER" id="PTHR48477">
    <property type="entry name" value="PHOSPHATE TRANSPORTER PHO1"/>
    <property type="match status" value="1"/>
</dbReference>
<dbReference type="InterPro" id="IPR052486">
    <property type="entry name" value="PHO1"/>
</dbReference>
<dbReference type="EMBL" id="QGKY02001250">
    <property type="protein sequence ID" value="KAF2560545.1"/>
    <property type="molecule type" value="Genomic_DNA"/>
</dbReference>
<protein>
    <submittedName>
        <fullName evidence="1">Uncharacterized protein</fullName>
    </submittedName>
</protein>
<proteinExistence type="predicted"/>
<reference evidence="1" key="1">
    <citation type="submission" date="2019-12" db="EMBL/GenBank/DDBJ databases">
        <title>Genome sequencing and annotation of Brassica cretica.</title>
        <authorList>
            <person name="Studholme D.J."/>
            <person name="Sarris P.F."/>
        </authorList>
    </citation>
    <scope>NUCLEOTIDE SEQUENCE</scope>
    <source>
        <strain evidence="1">PFS-102/07</strain>
        <tissue evidence="1">Leaf</tissue>
    </source>
</reference>
<dbReference type="PANTHER" id="PTHR48477:SF1">
    <property type="entry name" value="PHOSPHATE TRANSPORTER PHO1"/>
    <property type="match status" value="1"/>
</dbReference>
<comment type="caution">
    <text evidence="1">The sequence shown here is derived from an EMBL/GenBank/DDBJ whole genome shotgun (WGS) entry which is preliminary data.</text>
</comment>
<gene>
    <name evidence="1" type="ORF">F2Q70_00015034</name>
</gene>
<dbReference type="AlphaFoldDB" id="A0A8S9HQ82"/>
<name>A0A8S9HQ82_BRACR</name>
<dbReference type="GO" id="GO:0016036">
    <property type="term" value="P:cellular response to phosphate starvation"/>
    <property type="evidence" value="ECO:0007669"/>
    <property type="project" value="InterPro"/>
</dbReference>
<accession>A0A8S9HQ82</accession>
<evidence type="ECO:0000313" key="1">
    <source>
        <dbReference type="EMBL" id="KAF2560545.1"/>
    </source>
</evidence>